<protein>
    <submittedName>
        <fullName evidence="6">Dipeptide ABC transporter ATP-binding protein</fullName>
    </submittedName>
</protein>
<evidence type="ECO:0000256" key="3">
    <source>
        <dbReference type="ARBA" id="ARBA00022741"/>
    </source>
</evidence>
<dbReference type="InterPro" id="IPR050319">
    <property type="entry name" value="ABC_transp_ATP-bind"/>
</dbReference>
<dbReference type="GO" id="GO:0016887">
    <property type="term" value="F:ATP hydrolysis activity"/>
    <property type="evidence" value="ECO:0007669"/>
    <property type="project" value="InterPro"/>
</dbReference>
<gene>
    <name evidence="6" type="ORF">H8790_10820</name>
</gene>
<dbReference type="RefSeq" id="WP_187332513.1">
    <property type="nucleotide sequence ID" value="NZ_CP060490.1"/>
</dbReference>
<dbReference type="InterPro" id="IPR013563">
    <property type="entry name" value="Oligopep_ABC_C"/>
</dbReference>
<evidence type="ECO:0000256" key="2">
    <source>
        <dbReference type="ARBA" id="ARBA00022448"/>
    </source>
</evidence>
<dbReference type="GO" id="GO:0005524">
    <property type="term" value="F:ATP binding"/>
    <property type="evidence" value="ECO:0007669"/>
    <property type="project" value="UniProtKB-KW"/>
</dbReference>
<name>A0A7G9B302_9FIRM</name>
<dbReference type="Pfam" id="PF08352">
    <property type="entry name" value="oligo_HPY"/>
    <property type="match status" value="1"/>
</dbReference>
<dbReference type="PANTHER" id="PTHR43776">
    <property type="entry name" value="TRANSPORT ATP-BINDING PROTEIN"/>
    <property type="match status" value="1"/>
</dbReference>
<dbReference type="KEGG" id="ohi:H8790_10820"/>
<dbReference type="InterPro" id="IPR003593">
    <property type="entry name" value="AAA+_ATPase"/>
</dbReference>
<dbReference type="Gene3D" id="3.40.50.300">
    <property type="entry name" value="P-loop containing nucleotide triphosphate hydrolases"/>
    <property type="match status" value="1"/>
</dbReference>
<evidence type="ECO:0000313" key="6">
    <source>
        <dbReference type="EMBL" id="QNL43933.1"/>
    </source>
</evidence>
<keyword evidence="7" id="KW-1185">Reference proteome</keyword>
<sequence>MADREPLLEIRDLKTYFPFNTGFGKDKKGNVHAVDGVSLDVYPKETLGLVGESGCGKSTLARSVIRIENVTEGSIKFMGQDITHLSKDQLRPIRKNIQIIFQDPYSSLDPRMPVGKIVEEPMLVNGVTDPEERRQRAIDMLAKVGLREYVYDRYAHEFSGGQRQRISIARSLILMPKLVLCDEAVSALDVSIQSQILNLLNDLQEELNLTYIFISHAMNVIRHVSKRVGVMYLGKIVELAPTQELFENPQHPYTKALLSAIPVPDPGKAQNRIVLEGDLPSPKNPPNGCRFHTRCPYRKEICEQEEPEYREVCPGHFAACHFCEQLQK</sequence>
<dbReference type="InterPro" id="IPR003439">
    <property type="entry name" value="ABC_transporter-like_ATP-bd"/>
</dbReference>
<evidence type="ECO:0000256" key="4">
    <source>
        <dbReference type="ARBA" id="ARBA00022840"/>
    </source>
</evidence>
<dbReference type="PROSITE" id="PS50893">
    <property type="entry name" value="ABC_TRANSPORTER_2"/>
    <property type="match status" value="1"/>
</dbReference>
<dbReference type="CDD" id="cd03257">
    <property type="entry name" value="ABC_NikE_OppD_transporters"/>
    <property type="match status" value="1"/>
</dbReference>
<dbReference type="NCBIfam" id="TIGR01727">
    <property type="entry name" value="oligo_HPY"/>
    <property type="match status" value="1"/>
</dbReference>
<evidence type="ECO:0000313" key="7">
    <source>
        <dbReference type="Proteomes" id="UP000515960"/>
    </source>
</evidence>
<dbReference type="Proteomes" id="UP000515960">
    <property type="component" value="Chromosome"/>
</dbReference>
<organism evidence="6 7">
    <name type="scientific">Oscillibacter hominis</name>
    <dbReference type="NCBI Taxonomy" id="2763056"/>
    <lineage>
        <taxon>Bacteria</taxon>
        <taxon>Bacillati</taxon>
        <taxon>Bacillota</taxon>
        <taxon>Clostridia</taxon>
        <taxon>Eubacteriales</taxon>
        <taxon>Oscillospiraceae</taxon>
        <taxon>Oscillibacter</taxon>
    </lineage>
</organism>
<dbReference type="GO" id="GO:0015833">
    <property type="term" value="P:peptide transport"/>
    <property type="evidence" value="ECO:0007669"/>
    <property type="project" value="InterPro"/>
</dbReference>
<evidence type="ECO:0000256" key="1">
    <source>
        <dbReference type="ARBA" id="ARBA00005417"/>
    </source>
</evidence>
<keyword evidence="3" id="KW-0547">Nucleotide-binding</keyword>
<dbReference type="SUPFAM" id="SSF52540">
    <property type="entry name" value="P-loop containing nucleoside triphosphate hydrolases"/>
    <property type="match status" value="1"/>
</dbReference>
<dbReference type="InterPro" id="IPR017871">
    <property type="entry name" value="ABC_transporter-like_CS"/>
</dbReference>
<dbReference type="FunFam" id="3.40.50.300:FF:000016">
    <property type="entry name" value="Oligopeptide ABC transporter ATP-binding component"/>
    <property type="match status" value="1"/>
</dbReference>
<accession>A0A7G9B302</accession>
<feature type="domain" description="ABC transporter" evidence="5">
    <location>
        <begin position="8"/>
        <end position="258"/>
    </location>
</feature>
<dbReference type="InterPro" id="IPR027417">
    <property type="entry name" value="P-loop_NTPase"/>
</dbReference>
<dbReference type="AlphaFoldDB" id="A0A7G9B302"/>
<dbReference type="SMART" id="SM00382">
    <property type="entry name" value="AAA"/>
    <property type="match status" value="1"/>
</dbReference>
<evidence type="ECO:0000259" key="5">
    <source>
        <dbReference type="PROSITE" id="PS50893"/>
    </source>
</evidence>
<dbReference type="NCBIfam" id="NF008453">
    <property type="entry name" value="PRK11308.1"/>
    <property type="match status" value="1"/>
</dbReference>
<dbReference type="EMBL" id="CP060490">
    <property type="protein sequence ID" value="QNL43933.1"/>
    <property type="molecule type" value="Genomic_DNA"/>
</dbReference>
<dbReference type="Pfam" id="PF00005">
    <property type="entry name" value="ABC_tran"/>
    <property type="match status" value="1"/>
</dbReference>
<dbReference type="GO" id="GO:0055085">
    <property type="term" value="P:transmembrane transport"/>
    <property type="evidence" value="ECO:0007669"/>
    <property type="project" value="UniProtKB-ARBA"/>
</dbReference>
<proteinExistence type="inferred from homology"/>
<comment type="similarity">
    <text evidence="1">Belongs to the ABC transporter superfamily.</text>
</comment>
<keyword evidence="4 6" id="KW-0067">ATP-binding</keyword>
<dbReference type="PROSITE" id="PS00211">
    <property type="entry name" value="ABC_TRANSPORTER_1"/>
    <property type="match status" value="1"/>
</dbReference>
<reference evidence="6 7" key="1">
    <citation type="submission" date="2020-08" db="EMBL/GenBank/DDBJ databases">
        <authorList>
            <person name="Liu C."/>
            <person name="Sun Q."/>
        </authorList>
    </citation>
    <scope>NUCLEOTIDE SEQUENCE [LARGE SCALE GENOMIC DNA]</scope>
    <source>
        <strain evidence="6 7">NSJ-62</strain>
    </source>
</reference>
<keyword evidence="2" id="KW-0813">Transport</keyword>